<feature type="region of interest" description="Disordered" evidence="5">
    <location>
        <begin position="315"/>
        <end position="342"/>
    </location>
</feature>
<keyword evidence="3 4" id="KW-0040">ANK repeat</keyword>
<dbReference type="Gene3D" id="1.25.40.20">
    <property type="entry name" value="Ankyrin repeat-containing domain"/>
    <property type="match status" value="1"/>
</dbReference>
<feature type="repeat" description="ANK" evidence="4">
    <location>
        <begin position="248"/>
        <end position="273"/>
    </location>
</feature>
<evidence type="ECO:0000256" key="1">
    <source>
        <dbReference type="ARBA" id="ARBA00005949"/>
    </source>
</evidence>
<evidence type="ECO:0000256" key="3">
    <source>
        <dbReference type="ARBA" id="ARBA00023043"/>
    </source>
</evidence>
<dbReference type="SUPFAM" id="SSF48403">
    <property type="entry name" value="Ankyrin repeat"/>
    <property type="match status" value="1"/>
</dbReference>
<reference evidence="6 7" key="1">
    <citation type="journal article" date="2024" name="IMA Fungus">
        <title>IMA Genome - F19 : A genome assembly and annotation guide to empower mycologists, including annotated draft genome sequences of Ceratocystis pirilliformis, Diaporthe australafricana, Fusarium ophioides, Paecilomyces lecythidis, and Sporothrix stenoceras.</title>
        <authorList>
            <person name="Aylward J."/>
            <person name="Wilson A.M."/>
            <person name="Visagie C.M."/>
            <person name="Spraker J."/>
            <person name="Barnes I."/>
            <person name="Buitendag C."/>
            <person name="Ceriani C."/>
            <person name="Del Mar Angel L."/>
            <person name="du Plessis D."/>
            <person name="Fuchs T."/>
            <person name="Gasser K."/>
            <person name="Kramer D."/>
            <person name="Li W."/>
            <person name="Munsamy K."/>
            <person name="Piso A."/>
            <person name="Price J.L."/>
            <person name="Sonnekus B."/>
            <person name="Thomas C."/>
            <person name="van der Nest A."/>
            <person name="van Dijk A."/>
            <person name="van Heerden A."/>
            <person name="van Vuuren N."/>
            <person name="Yilmaz N."/>
            <person name="Duong T.A."/>
            <person name="van der Merwe N.A."/>
            <person name="Wingfield M.J."/>
            <person name="Wingfield B.D."/>
        </authorList>
    </citation>
    <scope>NUCLEOTIDE SEQUENCE [LARGE SCALE GENOMIC DNA]</scope>
    <source>
        <strain evidence="6 7">CMW 18300</strain>
    </source>
</reference>
<evidence type="ECO:0000256" key="2">
    <source>
        <dbReference type="ARBA" id="ARBA00022737"/>
    </source>
</evidence>
<organism evidence="6 7">
    <name type="scientific">Diaporthe australafricana</name>
    <dbReference type="NCBI Taxonomy" id="127596"/>
    <lineage>
        <taxon>Eukaryota</taxon>
        <taxon>Fungi</taxon>
        <taxon>Dikarya</taxon>
        <taxon>Ascomycota</taxon>
        <taxon>Pezizomycotina</taxon>
        <taxon>Sordariomycetes</taxon>
        <taxon>Sordariomycetidae</taxon>
        <taxon>Diaporthales</taxon>
        <taxon>Diaporthaceae</taxon>
        <taxon>Diaporthe</taxon>
    </lineage>
</organism>
<proteinExistence type="inferred from homology"/>
<dbReference type="Proteomes" id="UP001583177">
    <property type="component" value="Unassembled WGS sequence"/>
</dbReference>
<dbReference type="PROSITE" id="PS50297">
    <property type="entry name" value="ANK_REP_REGION"/>
    <property type="match status" value="3"/>
</dbReference>
<dbReference type="SMART" id="SM00248">
    <property type="entry name" value="ANK"/>
    <property type="match status" value="4"/>
</dbReference>
<dbReference type="InterPro" id="IPR036770">
    <property type="entry name" value="Ankyrin_rpt-contain_sf"/>
</dbReference>
<accession>A0ABR3WCM5</accession>
<evidence type="ECO:0000313" key="7">
    <source>
        <dbReference type="Proteomes" id="UP001583177"/>
    </source>
</evidence>
<evidence type="ECO:0000256" key="5">
    <source>
        <dbReference type="SAM" id="MobiDB-lite"/>
    </source>
</evidence>
<dbReference type="EMBL" id="JAWRVE010000103">
    <property type="protein sequence ID" value="KAL1858858.1"/>
    <property type="molecule type" value="Genomic_DNA"/>
</dbReference>
<dbReference type="PANTHER" id="PTHR24136">
    <property type="entry name" value="SOWAH (DROSOPHILA) HOMOLOG"/>
    <property type="match status" value="1"/>
</dbReference>
<keyword evidence="7" id="KW-1185">Reference proteome</keyword>
<dbReference type="InterPro" id="IPR051573">
    <property type="entry name" value="Ankyrin-SOCS_box_domain"/>
</dbReference>
<dbReference type="Pfam" id="PF00023">
    <property type="entry name" value="Ank"/>
    <property type="match status" value="1"/>
</dbReference>
<evidence type="ECO:0000256" key="4">
    <source>
        <dbReference type="PROSITE-ProRule" id="PRU00023"/>
    </source>
</evidence>
<feature type="compositionally biased region" description="Basic and acidic residues" evidence="5">
    <location>
        <begin position="333"/>
        <end position="342"/>
    </location>
</feature>
<keyword evidence="2" id="KW-0677">Repeat</keyword>
<evidence type="ECO:0008006" key="8">
    <source>
        <dbReference type="Google" id="ProtNLM"/>
    </source>
</evidence>
<dbReference type="PANTHER" id="PTHR24136:SF15">
    <property type="entry name" value="ANK_REP_REGION DOMAIN-CONTAINING PROTEIN"/>
    <property type="match status" value="1"/>
</dbReference>
<dbReference type="InterPro" id="IPR002110">
    <property type="entry name" value="Ankyrin_rpt"/>
</dbReference>
<feature type="repeat" description="ANK" evidence="4">
    <location>
        <begin position="134"/>
        <end position="166"/>
    </location>
</feature>
<comment type="similarity">
    <text evidence="1">Belongs to the ankyrin SOCS box (ASB) family.</text>
</comment>
<feature type="repeat" description="ANK" evidence="4">
    <location>
        <begin position="213"/>
        <end position="245"/>
    </location>
</feature>
<protein>
    <recommendedName>
        <fullName evidence="8">Ankyrin repeat protein</fullName>
    </recommendedName>
</protein>
<dbReference type="Pfam" id="PF12796">
    <property type="entry name" value="Ank_2"/>
    <property type="match status" value="1"/>
</dbReference>
<evidence type="ECO:0000313" key="6">
    <source>
        <dbReference type="EMBL" id="KAL1858858.1"/>
    </source>
</evidence>
<comment type="caution">
    <text evidence="6">The sequence shown here is derived from an EMBL/GenBank/DDBJ whole genome shotgun (WGS) entry which is preliminary data.</text>
</comment>
<name>A0ABR3WCM5_9PEZI</name>
<gene>
    <name evidence="6" type="ORF">Daus18300_009856</name>
</gene>
<dbReference type="PROSITE" id="PS50088">
    <property type="entry name" value="ANK_REPEAT"/>
    <property type="match status" value="3"/>
</dbReference>
<sequence>MSLPDLLRCIIRQWRVDKSLFLAKVHQVVERMHGLGEFACENESILETCLAVDDGDPLMESRLLVFEYLLDHGAHTCPGSPLAALIYVSGPEKLIEKLVAKTDNLNAYCKFSNVAWFQRSIRIEWRPCTHGRGQFINPLQAACVHGEERIIRLLLQDGADVNSSARGFCGVTPLQAVCWLQGEKPSDAEKKTAIMVLLLDHGAKVNAAPSWNHGYTALQAAASAGDVQCAKLLVSRGADLNAPACKRGGATALAIAATYRRLDMVRFLLEQGAVYHPAVEGLPPRRDSHEDHSIVLRFISQFLPDLEAMIRGRAGGASPRDYHEYEAEWSDDPTYKKDYSQQ</sequence>